<reference evidence="4" key="1">
    <citation type="submission" date="2024-05" db="EMBL/GenBank/DDBJ databases">
        <authorList>
            <person name="Kim S."/>
            <person name="Heo J."/>
            <person name="Choi H."/>
            <person name="Choi Y."/>
            <person name="Kwon S.-W."/>
            <person name="Kim Y."/>
        </authorList>
    </citation>
    <scope>NUCLEOTIDE SEQUENCE</scope>
    <source>
        <strain evidence="4">KACC 23699</strain>
    </source>
</reference>
<dbReference type="InterPro" id="IPR000424">
    <property type="entry name" value="Primosome_PriB/ssb"/>
</dbReference>
<evidence type="ECO:0000256" key="3">
    <source>
        <dbReference type="RuleBase" id="RU000524"/>
    </source>
</evidence>
<sequence length="177" mass="19445">MNEIYTTVVGRLVANPESRTTRGGVPFTAFRLASTVRRPNPQTREYEDGPTNFFNVTAFRTLGANVGNSLKKGDPVFVYGRMRVNQWMRSDNIPATSVEIDAYTVGHDLTWGTTELVKVSRAQVDQTDRLSDEAIQSVHAELESGGGLDAENDAYEVVPQPTGLVPRDDAEQELAAV</sequence>
<comment type="subunit">
    <text evidence="2">Homotetramer.</text>
</comment>
<evidence type="ECO:0000313" key="4">
    <source>
        <dbReference type="EMBL" id="XBO44042.1"/>
    </source>
</evidence>
<dbReference type="Gene3D" id="2.40.50.140">
    <property type="entry name" value="Nucleic acid-binding proteins"/>
    <property type="match status" value="1"/>
</dbReference>
<dbReference type="Pfam" id="PF00436">
    <property type="entry name" value="SSB"/>
    <property type="match status" value="1"/>
</dbReference>
<dbReference type="NCBIfam" id="TIGR00621">
    <property type="entry name" value="ssb"/>
    <property type="match status" value="1"/>
</dbReference>
<organism evidence="4">
    <name type="scientific">Pedococcus sp. KACC 23699</name>
    <dbReference type="NCBI Taxonomy" id="3149228"/>
    <lineage>
        <taxon>Bacteria</taxon>
        <taxon>Bacillati</taxon>
        <taxon>Actinomycetota</taxon>
        <taxon>Actinomycetes</taxon>
        <taxon>Micrococcales</taxon>
        <taxon>Intrasporangiaceae</taxon>
        <taxon>Pedococcus</taxon>
    </lineage>
</organism>
<dbReference type="HAMAP" id="MF_00984">
    <property type="entry name" value="SSB"/>
    <property type="match status" value="1"/>
</dbReference>
<evidence type="ECO:0000256" key="1">
    <source>
        <dbReference type="ARBA" id="ARBA00023125"/>
    </source>
</evidence>
<dbReference type="RefSeq" id="WP_406831500.1">
    <property type="nucleotide sequence ID" value="NZ_CP157483.1"/>
</dbReference>
<dbReference type="PROSITE" id="PS50935">
    <property type="entry name" value="SSB"/>
    <property type="match status" value="1"/>
</dbReference>
<dbReference type="AlphaFoldDB" id="A0AAU7JUF1"/>
<gene>
    <name evidence="4" type="primary">ssb</name>
    <name evidence="4" type="ORF">ABEG17_01560</name>
</gene>
<dbReference type="SUPFAM" id="SSF50249">
    <property type="entry name" value="Nucleic acid-binding proteins"/>
    <property type="match status" value="1"/>
</dbReference>
<accession>A0AAU7JUF1</accession>
<proteinExistence type="inferred from homology"/>
<comment type="caution">
    <text evidence="2">Lacks conserved residue(s) required for the propagation of feature annotation.</text>
</comment>
<evidence type="ECO:0000256" key="2">
    <source>
        <dbReference type="HAMAP-Rule" id="MF_00984"/>
    </source>
</evidence>
<dbReference type="GO" id="GO:0003697">
    <property type="term" value="F:single-stranded DNA binding"/>
    <property type="evidence" value="ECO:0007669"/>
    <property type="project" value="UniProtKB-UniRule"/>
</dbReference>
<keyword evidence="1 2" id="KW-0238">DNA-binding</keyword>
<protein>
    <recommendedName>
        <fullName evidence="2 3">Single-stranded DNA-binding protein</fullName>
        <shortName evidence="2">SSB</shortName>
    </recommendedName>
</protein>
<dbReference type="InterPro" id="IPR012340">
    <property type="entry name" value="NA-bd_OB-fold"/>
</dbReference>
<dbReference type="GO" id="GO:0006260">
    <property type="term" value="P:DNA replication"/>
    <property type="evidence" value="ECO:0007669"/>
    <property type="project" value="InterPro"/>
</dbReference>
<dbReference type="InterPro" id="IPR011344">
    <property type="entry name" value="ssDNA-bd"/>
</dbReference>
<name>A0AAU7JUF1_9MICO</name>
<dbReference type="CDD" id="cd04496">
    <property type="entry name" value="SSB_OBF"/>
    <property type="match status" value="1"/>
</dbReference>
<dbReference type="EMBL" id="CP157483">
    <property type="protein sequence ID" value="XBO44042.1"/>
    <property type="molecule type" value="Genomic_DNA"/>
</dbReference>